<dbReference type="EMBL" id="CAXDID020000126">
    <property type="protein sequence ID" value="CAL6033750.1"/>
    <property type="molecule type" value="Genomic_DNA"/>
</dbReference>
<evidence type="ECO:0000313" key="3">
    <source>
        <dbReference type="Proteomes" id="UP001642409"/>
    </source>
</evidence>
<evidence type="ECO:0000313" key="2">
    <source>
        <dbReference type="EMBL" id="CAL6033750.1"/>
    </source>
</evidence>
<comment type="caution">
    <text evidence="1">The sequence shown here is derived from an EMBL/GenBank/DDBJ whole genome shotgun (WGS) entry which is preliminary data.</text>
</comment>
<reference evidence="1" key="1">
    <citation type="submission" date="2023-06" db="EMBL/GenBank/DDBJ databases">
        <authorList>
            <person name="Kurt Z."/>
        </authorList>
    </citation>
    <scope>NUCLEOTIDE SEQUENCE</scope>
</reference>
<accession>A0AA86V278</accession>
<organism evidence="1">
    <name type="scientific">Hexamita inflata</name>
    <dbReference type="NCBI Taxonomy" id="28002"/>
    <lineage>
        <taxon>Eukaryota</taxon>
        <taxon>Metamonada</taxon>
        <taxon>Diplomonadida</taxon>
        <taxon>Hexamitidae</taxon>
        <taxon>Hexamitinae</taxon>
        <taxon>Hexamita</taxon>
    </lineage>
</organism>
<dbReference type="EMBL" id="CATOUU010001180">
    <property type="protein sequence ID" value="CAI9977829.1"/>
    <property type="molecule type" value="Genomic_DNA"/>
</dbReference>
<dbReference type="Proteomes" id="UP001642409">
    <property type="component" value="Unassembled WGS sequence"/>
</dbReference>
<reference evidence="2 3" key="2">
    <citation type="submission" date="2024-07" db="EMBL/GenBank/DDBJ databases">
        <authorList>
            <person name="Akdeniz Z."/>
        </authorList>
    </citation>
    <scope>NUCLEOTIDE SEQUENCE [LARGE SCALE GENOMIC DNA]</scope>
</reference>
<name>A0AA86V278_9EUKA</name>
<protein>
    <submittedName>
        <fullName evidence="2">Hypothetical_protein</fullName>
    </submittedName>
</protein>
<dbReference type="AlphaFoldDB" id="A0AA86V278"/>
<keyword evidence="3" id="KW-1185">Reference proteome</keyword>
<evidence type="ECO:0000313" key="1">
    <source>
        <dbReference type="EMBL" id="CAI9977829.1"/>
    </source>
</evidence>
<gene>
    <name evidence="2" type="ORF">HINF_LOCUS35119</name>
    <name evidence="1" type="ORF">HINF_LOCUS65474</name>
</gene>
<proteinExistence type="predicted"/>
<sequence length="845" mass="93521">MNCIITGFNNYNVYNGYLCSKLSVNTQINISSLTVCVNDNMQRVGVMDQHLNITGTELLTCQSVCQQGMYVAYGICQNIIAHSMLVNFTQMCQENFIFDSISNQCLCISGYYYNGSTCVNITNQFSKITQNMISLDSDIKSSNQELKSLFYNLNVDIQTNISNLNDLVTEMYVNLKYDISSQNTSIHNKLNDIKTDMDSKFQNGFDQNKITQIQIGDFKTETISNFQYLNNNLTQTMQDNQINITNQVNYLKTQICLLSDKIDQVSVGGCPLNSTLVNGVCTCAISGQVLSNGICICFASGATVVAGVCTCPAGQQMIDDLCQNVVIFNGTNTDSTFQCSASIYITTFDIQTITNQVTTTNNFSRGYVFGTANIVQNGFISISDNVYVVVQPLFQFQNTFTNIKIQIGNQIIKSRGGAMLTPLTTVNINQVNIISKDGSQIQVNSELIIIAESLINSSINNLLVNLSFTMSNGNIYLIGTISQQFQLTGYQILGTYQSMNTVAMLCFDISAATVYINQLSFKPSIYQVGNCSSYLISLISYSQYTSTITVSNIAIILGNSSSIQTFMSELIIYSLYYFGGIIYNIKDTSTVITINNVISECYQNITVNLNIFGILVGLIQSNSSNLNVINVCIFNNITGSRYLQNCGLIASNMGNISLHQLSISTFIFSSLYKFGLVGNILYSNFSEVIDTKISLMVQNVSGSQFGCIFGQIIDSLFIIQNSSVGNSSIIVNSQQVGGFIGYVQTTNRLNYNQIINNSIISHSNISAHSYVGGFLGYTRTYTLITIMNSKIQNVRLDATSYQNYGFISGYDEEIQMKFINSSSMQYYINNVLRDCAVIRDYKRGC</sequence>